<evidence type="ECO:0000256" key="4">
    <source>
        <dbReference type="ARBA" id="ARBA00023163"/>
    </source>
</evidence>
<dbReference type="PANTHER" id="PTHR31194">
    <property type="entry name" value="SHN SHINE , DNA BINDING / TRANSCRIPTION FACTOR"/>
    <property type="match status" value="1"/>
</dbReference>
<organism evidence="8 9">
    <name type="scientific">Lithospermum erythrorhizon</name>
    <name type="common">Purple gromwell</name>
    <name type="synonym">Lithospermum officinale var. erythrorhizon</name>
    <dbReference type="NCBI Taxonomy" id="34254"/>
    <lineage>
        <taxon>Eukaryota</taxon>
        <taxon>Viridiplantae</taxon>
        <taxon>Streptophyta</taxon>
        <taxon>Embryophyta</taxon>
        <taxon>Tracheophyta</taxon>
        <taxon>Spermatophyta</taxon>
        <taxon>Magnoliopsida</taxon>
        <taxon>eudicotyledons</taxon>
        <taxon>Gunneridae</taxon>
        <taxon>Pentapetalae</taxon>
        <taxon>asterids</taxon>
        <taxon>lamiids</taxon>
        <taxon>Boraginales</taxon>
        <taxon>Boraginaceae</taxon>
        <taxon>Boraginoideae</taxon>
        <taxon>Lithospermeae</taxon>
        <taxon>Lithospermum</taxon>
    </lineage>
</organism>
<dbReference type="GO" id="GO:0003677">
    <property type="term" value="F:DNA binding"/>
    <property type="evidence" value="ECO:0007669"/>
    <property type="project" value="UniProtKB-KW"/>
</dbReference>
<reference evidence="8 9" key="1">
    <citation type="submission" date="2024-01" db="EMBL/GenBank/DDBJ databases">
        <title>The complete chloroplast genome sequence of Lithospermum erythrorhizon: insights into the phylogenetic relationship among Boraginaceae species and the maternal lineages of purple gromwells.</title>
        <authorList>
            <person name="Okada T."/>
            <person name="Watanabe K."/>
        </authorList>
    </citation>
    <scope>NUCLEOTIDE SEQUENCE [LARGE SCALE GENOMIC DNA]</scope>
</reference>
<dbReference type="CDD" id="cd00018">
    <property type="entry name" value="AP2"/>
    <property type="match status" value="1"/>
</dbReference>
<dbReference type="EMBL" id="BAABME010007950">
    <property type="protein sequence ID" value="GAA0172086.1"/>
    <property type="molecule type" value="Genomic_DNA"/>
</dbReference>
<evidence type="ECO:0000256" key="3">
    <source>
        <dbReference type="ARBA" id="ARBA00023125"/>
    </source>
</evidence>
<dbReference type="InterPro" id="IPR001471">
    <property type="entry name" value="AP2/ERF_dom"/>
</dbReference>
<feature type="compositionally biased region" description="Polar residues" evidence="6">
    <location>
        <begin position="32"/>
        <end position="58"/>
    </location>
</feature>
<evidence type="ECO:0000256" key="6">
    <source>
        <dbReference type="SAM" id="MobiDB-lite"/>
    </source>
</evidence>
<comment type="caution">
    <text evidence="8">The sequence shown here is derived from an EMBL/GenBank/DDBJ whole genome shotgun (WGS) entry which is preliminary data.</text>
</comment>
<dbReference type="AlphaFoldDB" id="A0AAV3RA56"/>
<dbReference type="InterPro" id="IPR050913">
    <property type="entry name" value="AP2/ERF_ERF"/>
</dbReference>
<dbReference type="GO" id="GO:0003700">
    <property type="term" value="F:DNA-binding transcription factor activity"/>
    <property type="evidence" value="ECO:0007669"/>
    <property type="project" value="InterPro"/>
</dbReference>
<feature type="compositionally biased region" description="Acidic residues" evidence="6">
    <location>
        <begin position="226"/>
        <end position="249"/>
    </location>
</feature>
<feature type="domain" description="AP2/ERF" evidence="7">
    <location>
        <begin position="127"/>
        <end position="187"/>
    </location>
</feature>
<keyword evidence="2" id="KW-0805">Transcription regulation</keyword>
<keyword evidence="3" id="KW-0238">DNA-binding</keyword>
<accession>A0AAV3RA56</accession>
<keyword evidence="9" id="KW-1185">Reference proteome</keyword>
<sequence>MKLRNQATKLRNNKLISNNIEENISRKRTKKSTPSESQPNISKNPKTDEVSVSGTSRNIVGVTKRKSGKYGVKIHDRIRKKDVWLGTFECKEEASNVYWAKKNELEKEFEGMAKKIHSVDKAKKTSKFVGVSRRASGKFAAHIRDPIRKKKLYLGVFASEEKASEVYLAKKVELEEEVKGKEGVHWYLGEREGRRATSLEIRKRRNFGEEIRKRRKIGEKGRSLEDDYSDTCSSEEESDMEFDDFDSSEGESGSRDVGIVESSSILEVNDDVPCSDNNHSRKEFDNNDCLNVESGPSNTRISEEISPVLEENPCLHNQESLKEETNHFDSSPKENAPVEARDSVQDLAIQKNVAEIEVLDIDSRLIVNPSPGRLSGAEILLRTNSGTPLMDSNGFLLGEWSLIDDLSLSSRM</sequence>
<feature type="region of interest" description="Disordered" evidence="6">
    <location>
        <begin position="220"/>
        <end position="298"/>
    </location>
</feature>
<dbReference type="PROSITE" id="PS51032">
    <property type="entry name" value="AP2_ERF"/>
    <property type="match status" value="2"/>
</dbReference>
<dbReference type="GO" id="GO:0005634">
    <property type="term" value="C:nucleus"/>
    <property type="evidence" value="ECO:0007669"/>
    <property type="project" value="UniProtKB-SubCell"/>
</dbReference>
<evidence type="ECO:0000259" key="7">
    <source>
        <dbReference type="PROSITE" id="PS51032"/>
    </source>
</evidence>
<feature type="region of interest" description="Disordered" evidence="6">
    <location>
        <begin position="1"/>
        <end position="58"/>
    </location>
</feature>
<evidence type="ECO:0000256" key="1">
    <source>
        <dbReference type="ARBA" id="ARBA00004123"/>
    </source>
</evidence>
<evidence type="ECO:0000256" key="2">
    <source>
        <dbReference type="ARBA" id="ARBA00023015"/>
    </source>
</evidence>
<protein>
    <recommendedName>
        <fullName evidence="7">AP2/ERF domain-containing protein</fullName>
    </recommendedName>
</protein>
<name>A0AAV3RA56_LITER</name>
<comment type="subcellular location">
    <subcellularLocation>
        <location evidence="1">Nucleus</location>
    </subcellularLocation>
</comment>
<evidence type="ECO:0000256" key="5">
    <source>
        <dbReference type="ARBA" id="ARBA00023242"/>
    </source>
</evidence>
<dbReference type="InterPro" id="IPR036955">
    <property type="entry name" value="AP2/ERF_dom_sf"/>
</dbReference>
<dbReference type="PANTHER" id="PTHR31194:SF62">
    <property type="entry name" value="ETHYLENE-RESPONSIVE TRANSCRIPTION FACTOR ERF118"/>
    <property type="match status" value="1"/>
</dbReference>
<evidence type="ECO:0000313" key="8">
    <source>
        <dbReference type="EMBL" id="GAA0172086.1"/>
    </source>
</evidence>
<gene>
    <name evidence="8" type="ORF">LIER_25983</name>
</gene>
<keyword evidence="4" id="KW-0804">Transcription</keyword>
<dbReference type="InterPro" id="IPR016177">
    <property type="entry name" value="DNA-bd_dom_sf"/>
</dbReference>
<proteinExistence type="predicted"/>
<evidence type="ECO:0000313" key="9">
    <source>
        <dbReference type="Proteomes" id="UP001454036"/>
    </source>
</evidence>
<dbReference type="Proteomes" id="UP001454036">
    <property type="component" value="Unassembled WGS sequence"/>
</dbReference>
<dbReference type="Gene3D" id="3.30.730.10">
    <property type="entry name" value="AP2/ERF domain"/>
    <property type="match status" value="2"/>
</dbReference>
<feature type="compositionally biased region" description="Polar residues" evidence="6">
    <location>
        <begin position="1"/>
        <end position="22"/>
    </location>
</feature>
<dbReference type="SUPFAM" id="SSF54171">
    <property type="entry name" value="DNA-binding domain"/>
    <property type="match status" value="2"/>
</dbReference>
<feature type="domain" description="AP2/ERF" evidence="7">
    <location>
        <begin position="58"/>
        <end position="98"/>
    </location>
</feature>
<keyword evidence="5" id="KW-0539">Nucleus</keyword>
<dbReference type="SMART" id="SM00380">
    <property type="entry name" value="AP2"/>
    <property type="match status" value="2"/>
</dbReference>